<dbReference type="InterPro" id="IPR002885">
    <property type="entry name" value="PPR_rpt"/>
</dbReference>
<keyword evidence="4" id="KW-0808">Transferase</keyword>
<evidence type="ECO:0000256" key="19">
    <source>
        <dbReference type="SAM" id="MobiDB-lite"/>
    </source>
</evidence>
<keyword evidence="13" id="KW-0449">Lipoprotein</keyword>
<evidence type="ECO:0000256" key="5">
    <source>
        <dbReference type="ARBA" id="ARBA00022707"/>
    </source>
</evidence>
<dbReference type="SUPFAM" id="SSF47473">
    <property type="entry name" value="EF-hand"/>
    <property type="match status" value="1"/>
</dbReference>
<evidence type="ECO:0000256" key="18">
    <source>
        <dbReference type="PROSITE-ProRule" id="PRU10141"/>
    </source>
</evidence>
<dbReference type="PANTHER" id="PTHR47926:SF482">
    <property type="entry name" value="PENTATRICOPEPTIDE REPEAT-CONTAINING PROTEIN CHLOROPLASTIC"/>
    <property type="match status" value="1"/>
</dbReference>
<evidence type="ECO:0000256" key="13">
    <source>
        <dbReference type="ARBA" id="ARBA00023288"/>
    </source>
</evidence>
<dbReference type="Pfam" id="PF13499">
    <property type="entry name" value="EF-hand_7"/>
    <property type="match status" value="2"/>
</dbReference>
<dbReference type="Pfam" id="PF20431">
    <property type="entry name" value="E_motif"/>
    <property type="match status" value="1"/>
</dbReference>
<dbReference type="FunFam" id="3.30.200.20:FF:000004">
    <property type="entry name" value="Calcium-dependent protein kinase 1"/>
    <property type="match status" value="1"/>
</dbReference>
<evidence type="ECO:0000256" key="10">
    <source>
        <dbReference type="ARBA" id="ARBA00022837"/>
    </source>
</evidence>
<dbReference type="FunFam" id="1.25.40.10:FF:000031">
    <property type="entry name" value="Pentatricopeptide repeat-containing protein mitochondrial"/>
    <property type="match status" value="1"/>
</dbReference>
<dbReference type="FunFam" id="1.25.40.10:FF:000682">
    <property type="entry name" value="Pentatricopeptide repeat-containing protein At3g16610"/>
    <property type="match status" value="1"/>
</dbReference>
<dbReference type="GO" id="GO:0008270">
    <property type="term" value="F:zinc ion binding"/>
    <property type="evidence" value="ECO:0007669"/>
    <property type="project" value="InterPro"/>
</dbReference>
<dbReference type="InterPro" id="IPR018247">
    <property type="entry name" value="EF_Hand_1_Ca_BS"/>
</dbReference>
<keyword evidence="7" id="KW-0677">Repeat</keyword>
<keyword evidence="23" id="KW-1185">Reference proteome</keyword>
<dbReference type="Pfam" id="PF20430">
    <property type="entry name" value="Eplus_motif"/>
    <property type="match status" value="1"/>
</dbReference>
<dbReference type="SMART" id="SM00220">
    <property type="entry name" value="S_TKc"/>
    <property type="match status" value="1"/>
</dbReference>
<dbReference type="GO" id="GO:0016020">
    <property type="term" value="C:membrane"/>
    <property type="evidence" value="ECO:0007669"/>
    <property type="project" value="UniProtKB-SubCell"/>
</dbReference>
<dbReference type="InterPro" id="IPR046849">
    <property type="entry name" value="E2_motif"/>
</dbReference>
<evidence type="ECO:0000256" key="11">
    <source>
        <dbReference type="ARBA" id="ARBA00022840"/>
    </source>
</evidence>
<dbReference type="OrthoDB" id="1887476at2759"/>
<dbReference type="FunFam" id="1.25.40.10:FF:000073">
    <property type="entry name" value="Pentatricopeptide repeat-containing protein chloroplastic"/>
    <property type="match status" value="1"/>
</dbReference>
<feature type="repeat" description="PPR" evidence="17">
    <location>
        <begin position="756"/>
        <end position="790"/>
    </location>
</feature>
<dbReference type="EMBL" id="QPKB01000001">
    <property type="protein sequence ID" value="RWR72674.1"/>
    <property type="molecule type" value="Genomic_DNA"/>
</dbReference>
<feature type="region of interest" description="Disordered" evidence="19">
    <location>
        <begin position="1"/>
        <end position="20"/>
    </location>
</feature>
<dbReference type="Pfam" id="PF13041">
    <property type="entry name" value="PPR_2"/>
    <property type="match status" value="4"/>
</dbReference>
<sequence>MGNCCAAPGASKGKKKEKKQNPFSIDYSVNHGSSAGNRLWVLKDPTGRDIGTSYDLGRELGRGEFGITYLCTDKSTADLFACKSISKKKLRTAVDIEDVRREVEIMKHLPHHPNIVSLKDTYEDDNAVHLVMELCEGGELFDRIVARGHYTERAAASVTRTIVEVVQMCHKHGVMHRDLKPENFLYANKKESSPLKAIDFGLSVFFKPGERFTEIVGSPYYMAPEVLKRNYGPEVDVWSAGVILYILLCGVPPFWAETEQGVAQAIIRSVIDFRRDPWPKVSESAKDLVKRMLNPDPKHRLTAQEVLDHPWLQNAKKAPNVPLGETVKARLQQFSVMNKFKKRALRVIAEHLSVEEVADIKGLFEIMDVNKNGRITLDELKIGLHKTGHQVPDADLQILMEAADVDGDGTLNYGEFVAVAVHLRKMGNDEHLHKAFKYFDKNESGFIEIEELRDSLADELGANYEEVINAIIRDVDTDKDGRISYEEFATMMKAGTDWRKASRQYSRERFNSLSLKLMKDGSLQVQMVTLSMESLPSINLPQIPLSPQENQIKDPKLWNSFIRTQSKLKNYQAVLSSYAQMESSRSLPCNFELSLVLKACGRLQAVEQGKKIHYGIRNTPLIDDLCVRTALIDFYCKCGLLEDARYLFDEMDNRDLVSWNAMISGYAINLRCKDAIALFFQMGKENLKPNSATLVSLLSACSELSELRLGKEIHCYCLRNGIFYSNAHVGTSLISFYSRFDVRDSQSVFDLMELKNRISWNAMISCYFNAGAELKALNLFVQMLVIGACPCSVTMLVIVQSCGDFGDLYLGKQVHQLTIKLGLSSDTFVTNALIIMYSKCGSLESSCELFEQMSSRDIASWNAMMFAYKNYGQYDKAFRLFGRMQQEVIVANTVTFSTIFSICAESRSLSEGKMLHAYIIKSGKELDLALGNALLGMYTNFDCVESAHNIFSKMHKLDVVSWNTLISAFIRGKMMDQAWELFGHMQQTKIKPNSFTMVSILAACRIESFFNIGRSIHGYVIRQRLELNSALCTAFTDMYMDCGAETSARHLFESFLYRDLISWNAMIGSYVRNGLPNEAFSLVQRMQLELKPNLFTMINVLPACAHLTTLPQGRCIHAYIVRRQFDPDLDISAGNALLTMYAKCGSIWNAEKVFKALAKRDVVSFNAMIAGYGMHGCGEDALFTFFQMQEAGLRPTGVTFVSLLSACSHSGLIEKGWQLFQSMSQDYNITPEVVHYACMVDLLGRAGHLDEAKSVIDSMPVEPDANVWRALLGACRVFSNIKLAQTVSRRLIDLEPTNIGNFILLSNIHAAAGNWDDVRNLRKQINEKGLRKIPGNSWIVIKNQVHSFTVGDRSHPQSDKIYTKLSCITAGIREIGYVPDSSWVLHDVEDEEKDQKLFSHSEKLAIAFGLINVSAGAPILITKNLRIHLLRYEVPMMDYYKGNGESFGCTTAAKFLLFSSSNDPK</sequence>
<dbReference type="PROSITE" id="PS50011">
    <property type="entry name" value="PROTEIN_KINASE_DOM"/>
    <property type="match status" value="1"/>
</dbReference>
<dbReference type="Gene3D" id="1.10.238.10">
    <property type="entry name" value="EF-hand"/>
    <property type="match status" value="1"/>
</dbReference>
<feature type="repeat" description="PPR" evidence="17">
    <location>
        <begin position="857"/>
        <end position="891"/>
    </location>
</feature>
<dbReference type="InterPro" id="IPR032867">
    <property type="entry name" value="DYW_dom"/>
</dbReference>
<evidence type="ECO:0000256" key="9">
    <source>
        <dbReference type="ARBA" id="ARBA00022777"/>
    </source>
</evidence>
<dbReference type="STRING" id="337451.A0A3S3MF84"/>
<gene>
    <name evidence="22" type="ORF">CKAN_00091100</name>
</gene>
<evidence type="ECO:0000313" key="23">
    <source>
        <dbReference type="Proteomes" id="UP000283530"/>
    </source>
</evidence>
<evidence type="ECO:0000256" key="4">
    <source>
        <dbReference type="ARBA" id="ARBA00022679"/>
    </source>
</evidence>
<comment type="similarity">
    <text evidence="14">Belongs to the protein kinase superfamily. Ser/Thr protein kinase family. CDPK subfamily.</text>
</comment>
<evidence type="ECO:0000256" key="7">
    <source>
        <dbReference type="ARBA" id="ARBA00022737"/>
    </source>
</evidence>
<keyword evidence="12" id="KW-0472">Membrane</keyword>
<dbReference type="Proteomes" id="UP000283530">
    <property type="component" value="Unassembled WGS sequence"/>
</dbReference>
<proteinExistence type="inferred from homology"/>
<dbReference type="InterPro" id="IPR000719">
    <property type="entry name" value="Prot_kinase_dom"/>
</dbReference>
<feature type="domain" description="EF-hand" evidence="21">
    <location>
        <begin position="463"/>
        <end position="498"/>
    </location>
</feature>
<dbReference type="Pfam" id="PF01535">
    <property type="entry name" value="PPR"/>
    <property type="match status" value="4"/>
</dbReference>
<dbReference type="InterPro" id="IPR008271">
    <property type="entry name" value="Ser/Thr_kinase_AS"/>
</dbReference>
<dbReference type="GO" id="GO:0004674">
    <property type="term" value="F:protein serine/threonine kinase activity"/>
    <property type="evidence" value="ECO:0007669"/>
    <property type="project" value="UniProtKB-KW"/>
</dbReference>
<dbReference type="PANTHER" id="PTHR47926">
    <property type="entry name" value="PENTATRICOPEPTIDE REPEAT-CONTAINING PROTEIN"/>
    <property type="match status" value="1"/>
</dbReference>
<keyword evidence="3" id="KW-0723">Serine/threonine-protein kinase</keyword>
<evidence type="ECO:0000256" key="15">
    <source>
        <dbReference type="ARBA" id="ARBA00047899"/>
    </source>
</evidence>
<dbReference type="PROSITE" id="PS00107">
    <property type="entry name" value="PROTEIN_KINASE_ATP"/>
    <property type="match status" value="1"/>
</dbReference>
<evidence type="ECO:0000256" key="2">
    <source>
        <dbReference type="ARBA" id="ARBA00012513"/>
    </source>
</evidence>
<evidence type="ECO:0000256" key="14">
    <source>
        <dbReference type="ARBA" id="ARBA00024334"/>
    </source>
</evidence>
<dbReference type="CDD" id="cd00051">
    <property type="entry name" value="EFh"/>
    <property type="match status" value="1"/>
</dbReference>
<evidence type="ECO:0000256" key="12">
    <source>
        <dbReference type="ARBA" id="ARBA00023136"/>
    </source>
</evidence>
<dbReference type="InterPro" id="IPR046960">
    <property type="entry name" value="PPR_At4g14850-like_plant"/>
</dbReference>
<evidence type="ECO:0000259" key="20">
    <source>
        <dbReference type="PROSITE" id="PS50011"/>
    </source>
</evidence>
<feature type="domain" description="Protein kinase" evidence="20">
    <location>
        <begin position="54"/>
        <end position="312"/>
    </location>
</feature>
<evidence type="ECO:0000256" key="3">
    <source>
        <dbReference type="ARBA" id="ARBA00022527"/>
    </source>
</evidence>
<feature type="domain" description="EF-hand" evidence="21">
    <location>
        <begin position="355"/>
        <end position="390"/>
    </location>
</feature>
<evidence type="ECO:0000256" key="8">
    <source>
        <dbReference type="ARBA" id="ARBA00022741"/>
    </source>
</evidence>
<dbReference type="PROSITE" id="PS50222">
    <property type="entry name" value="EF_HAND_2"/>
    <property type="match status" value="4"/>
</dbReference>
<organism evidence="22 23">
    <name type="scientific">Cinnamomum micranthum f. kanehirae</name>
    <dbReference type="NCBI Taxonomy" id="337451"/>
    <lineage>
        <taxon>Eukaryota</taxon>
        <taxon>Viridiplantae</taxon>
        <taxon>Streptophyta</taxon>
        <taxon>Embryophyta</taxon>
        <taxon>Tracheophyta</taxon>
        <taxon>Spermatophyta</taxon>
        <taxon>Magnoliopsida</taxon>
        <taxon>Magnoliidae</taxon>
        <taxon>Laurales</taxon>
        <taxon>Lauraceae</taxon>
        <taxon>Cinnamomum</taxon>
    </lineage>
</organism>
<keyword evidence="8 18" id="KW-0547">Nucleotide-binding</keyword>
<dbReference type="InterPro" id="IPR011990">
    <property type="entry name" value="TPR-like_helical_dom_sf"/>
</dbReference>
<dbReference type="FunFam" id="1.25.40.10:FF:000366">
    <property type="entry name" value="Pentatricopeptide (PPR) repeat-containing protein"/>
    <property type="match status" value="1"/>
</dbReference>
<dbReference type="PROSITE" id="PS51375">
    <property type="entry name" value="PPR"/>
    <property type="match status" value="8"/>
</dbReference>
<comment type="catalytic activity">
    <reaction evidence="16">
        <text>L-seryl-[protein] + ATP = O-phospho-L-seryl-[protein] + ADP + H(+)</text>
        <dbReference type="Rhea" id="RHEA:17989"/>
        <dbReference type="Rhea" id="RHEA-COMP:9863"/>
        <dbReference type="Rhea" id="RHEA-COMP:11604"/>
        <dbReference type="ChEBI" id="CHEBI:15378"/>
        <dbReference type="ChEBI" id="CHEBI:29999"/>
        <dbReference type="ChEBI" id="CHEBI:30616"/>
        <dbReference type="ChEBI" id="CHEBI:83421"/>
        <dbReference type="ChEBI" id="CHEBI:456216"/>
        <dbReference type="EC" id="2.7.11.1"/>
    </reaction>
</comment>
<dbReference type="NCBIfam" id="TIGR00756">
    <property type="entry name" value="PPR"/>
    <property type="match status" value="7"/>
</dbReference>
<protein>
    <recommendedName>
        <fullName evidence="2">non-specific serine/threonine protein kinase</fullName>
        <ecNumber evidence="2">2.7.11.1</ecNumber>
    </recommendedName>
</protein>
<dbReference type="InterPro" id="IPR046848">
    <property type="entry name" value="E_motif"/>
</dbReference>
<feature type="repeat" description="PPR" evidence="17">
    <location>
        <begin position="1161"/>
        <end position="1195"/>
    </location>
</feature>
<name>A0A3S3MF84_9MAGN</name>
<dbReference type="CDD" id="cd05117">
    <property type="entry name" value="STKc_CAMK"/>
    <property type="match status" value="1"/>
</dbReference>
<dbReference type="PROSITE" id="PS00108">
    <property type="entry name" value="PROTEIN_KINASE_ST"/>
    <property type="match status" value="1"/>
</dbReference>
<keyword evidence="5" id="KW-0519">Myristate</keyword>
<dbReference type="InterPro" id="IPR002048">
    <property type="entry name" value="EF_hand_dom"/>
</dbReference>
<dbReference type="Gene3D" id="1.10.510.10">
    <property type="entry name" value="Transferase(Phosphotransferase) domain 1"/>
    <property type="match status" value="1"/>
</dbReference>
<keyword evidence="10" id="KW-0106">Calcium</keyword>
<dbReference type="GO" id="GO:0005524">
    <property type="term" value="F:ATP binding"/>
    <property type="evidence" value="ECO:0007669"/>
    <property type="project" value="UniProtKB-UniRule"/>
</dbReference>
<keyword evidence="6" id="KW-0479">Metal-binding</keyword>
<dbReference type="SUPFAM" id="SSF56112">
    <property type="entry name" value="Protein kinase-like (PK-like)"/>
    <property type="match status" value="1"/>
</dbReference>
<dbReference type="InterPro" id="IPR011992">
    <property type="entry name" value="EF-hand-dom_pair"/>
</dbReference>
<dbReference type="SMART" id="SM00054">
    <property type="entry name" value="EFh"/>
    <property type="match status" value="4"/>
</dbReference>
<feature type="domain" description="EF-hand" evidence="21">
    <location>
        <begin position="391"/>
        <end position="426"/>
    </location>
</feature>
<feature type="repeat" description="PPR" evidence="17">
    <location>
        <begin position="624"/>
        <end position="654"/>
    </location>
</feature>
<evidence type="ECO:0000313" key="22">
    <source>
        <dbReference type="EMBL" id="RWR72674.1"/>
    </source>
</evidence>
<comment type="caution">
    <text evidence="22">The sequence shown here is derived from an EMBL/GenBank/DDBJ whole genome shotgun (WGS) entry which is preliminary data.</text>
</comment>
<dbReference type="GO" id="GO:0003723">
    <property type="term" value="F:RNA binding"/>
    <property type="evidence" value="ECO:0007669"/>
    <property type="project" value="InterPro"/>
</dbReference>
<evidence type="ECO:0000256" key="1">
    <source>
        <dbReference type="ARBA" id="ARBA00004635"/>
    </source>
</evidence>
<dbReference type="Pfam" id="PF00069">
    <property type="entry name" value="Pkinase"/>
    <property type="match status" value="1"/>
</dbReference>
<evidence type="ECO:0000256" key="16">
    <source>
        <dbReference type="ARBA" id="ARBA00048679"/>
    </source>
</evidence>
<accession>A0A3S3MF84</accession>
<feature type="binding site" evidence="18">
    <location>
        <position position="83"/>
    </location>
    <ligand>
        <name>ATP</name>
        <dbReference type="ChEBI" id="CHEBI:30616"/>
    </ligand>
</feature>
<comment type="catalytic activity">
    <reaction evidence="15">
        <text>L-threonyl-[protein] + ATP = O-phospho-L-threonyl-[protein] + ADP + H(+)</text>
        <dbReference type="Rhea" id="RHEA:46608"/>
        <dbReference type="Rhea" id="RHEA-COMP:11060"/>
        <dbReference type="Rhea" id="RHEA-COMP:11605"/>
        <dbReference type="ChEBI" id="CHEBI:15378"/>
        <dbReference type="ChEBI" id="CHEBI:30013"/>
        <dbReference type="ChEBI" id="CHEBI:30616"/>
        <dbReference type="ChEBI" id="CHEBI:61977"/>
        <dbReference type="ChEBI" id="CHEBI:456216"/>
        <dbReference type="EC" id="2.7.11.1"/>
    </reaction>
</comment>
<dbReference type="EC" id="2.7.11.1" evidence="2"/>
<evidence type="ECO:0000256" key="6">
    <source>
        <dbReference type="ARBA" id="ARBA00022723"/>
    </source>
</evidence>
<dbReference type="FunFam" id="1.10.510.10:FF:000067">
    <property type="entry name" value="calcium-dependent protein kinase 13"/>
    <property type="match status" value="1"/>
</dbReference>
<comment type="subcellular location">
    <subcellularLocation>
        <location evidence="1">Membrane</location>
        <topology evidence="1">Lipid-anchor</topology>
    </subcellularLocation>
</comment>
<keyword evidence="9" id="KW-0418">Kinase</keyword>
<feature type="repeat" description="PPR" evidence="17">
    <location>
        <begin position="1059"/>
        <end position="1089"/>
    </location>
</feature>
<feature type="repeat" description="PPR" evidence="17">
    <location>
        <begin position="826"/>
        <end position="856"/>
    </location>
</feature>
<dbReference type="Pfam" id="PF14432">
    <property type="entry name" value="DYW_deaminase"/>
    <property type="match status" value="1"/>
</dbReference>
<keyword evidence="11 18" id="KW-0067">ATP-binding</keyword>
<dbReference type="Gene3D" id="1.25.40.10">
    <property type="entry name" value="Tetratricopeptide repeat domain"/>
    <property type="match status" value="6"/>
</dbReference>
<dbReference type="GO" id="GO:0009451">
    <property type="term" value="P:RNA modification"/>
    <property type="evidence" value="ECO:0007669"/>
    <property type="project" value="InterPro"/>
</dbReference>
<dbReference type="FunFam" id="1.10.238.10:FF:000050">
    <property type="entry name" value="Calcium-dependent protein kinase 7"/>
    <property type="match status" value="1"/>
</dbReference>
<dbReference type="PROSITE" id="PS00018">
    <property type="entry name" value="EF_HAND_1"/>
    <property type="match status" value="4"/>
</dbReference>
<feature type="domain" description="EF-hand" evidence="21">
    <location>
        <begin position="427"/>
        <end position="462"/>
    </location>
</feature>
<evidence type="ECO:0000256" key="17">
    <source>
        <dbReference type="PROSITE-ProRule" id="PRU00708"/>
    </source>
</evidence>
<feature type="repeat" description="PPR" evidence="17">
    <location>
        <begin position="655"/>
        <end position="689"/>
    </location>
</feature>
<dbReference type="GO" id="GO:0005509">
    <property type="term" value="F:calcium ion binding"/>
    <property type="evidence" value="ECO:0007669"/>
    <property type="project" value="InterPro"/>
</dbReference>
<evidence type="ECO:0000259" key="21">
    <source>
        <dbReference type="PROSITE" id="PS50222"/>
    </source>
</evidence>
<dbReference type="InterPro" id="IPR017441">
    <property type="entry name" value="Protein_kinase_ATP_BS"/>
</dbReference>
<reference evidence="22 23" key="1">
    <citation type="journal article" date="2019" name="Nat. Plants">
        <title>Stout camphor tree genome fills gaps in understanding of flowering plant genome evolution.</title>
        <authorList>
            <person name="Chaw S.M."/>
            <person name="Liu Y.C."/>
            <person name="Wu Y.W."/>
            <person name="Wang H.Y."/>
            <person name="Lin C.I."/>
            <person name="Wu C.S."/>
            <person name="Ke H.M."/>
            <person name="Chang L.Y."/>
            <person name="Hsu C.Y."/>
            <person name="Yang H.T."/>
            <person name="Sudianto E."/>
            <person name="Hsu M.H."/>
            <person name="Wu K.P."/>
            <person name="Wang L.N."/>
            <person name="Leebens-Mack J.H."/>
            <person name="Tsai I.J."/>
        </authorList>
    </citation>
    <scope>NUCLEOTIDE SEQUENCE [LARGE SCALE GENOMIC DNA]</scope>
    <source>
        <strain evidence="23">cv. Chaw 1501</strain>
        <tissue evidence="22">Young leaves</tissue>
    </source>
</reference>
<feature type="repeat" description="PPR" evidence="17">
    <location>
        <begin position="958"/>
        <end position="992"/>
    </location>
</feature>
<dbReference type="Gene3D" id="3.30.200.20">
    <property type="entry name" value="Phosphorylase Kinase, domain 1"/>
    <property type="match status" value="1"/>
</dbReference>
<dbReference type="FunFam" id="1.25.40.10:FF:000381">
    <property type="entry name" value="Pentatricopeptide repeat-containing protein"/>
    <property type="match status" value="1"/>
</dbReference>
<dbReference type="InterPro" id="IPR011009">
    <property type="entry name" value="Kinase-like_dom_sf"/>
</dbReference>